<accession>K1TEB5</accession>
<evidence type="ECO:0000259" key="1">
    <source>
        <dbReference type="Pfam" id="PF00501"/>
    </source>
</evidence>
<organism evidence="2">
    <name type="scientific">human gut metagenome</name>
    <dbReference type="NCBI Taxonomy" id="408170"/>
    <lineage>
        <taxon>unclassified sequences</taxon>
        <taxon>metagenomes</taxon>
        <taxon>organismal metagenomes</taxon>
    </lineage>
</organism>
<reference evidence="2" key="1">
    <citation type="journal article" date="2013" name="Environ. Microbiol.">
        <title>Microbiota from the distal guts of lean and obese adolescents exhibit partial functional redundancy besides clear differences in community structure.</title>
        <authorList>
            <person name="Ferrer M."/>
            <person name="Ruiz A."/>
            <person name="Lanza F."/>
            <person name="Haange S.B."/>
            <person name="Oberbach A."/>
            <person name="Till H."/>
            <person name="Bargiela R."/>
            <person name="Campoy C."/>
            <person name="Segura M.T."/>
            <person name="Richter M."/>
            <person name="von Bergen M."/>
            <person name="Seifert J."/>
            <person name="Suarez A."/>
        </authorList>
    </citation>
    <scope>NUCLEOTIDE SEQUENCE</scope>
</reference>
<dbReference type="Gene3D" id="3.40.50.980">
    <property type="match status" value="1"/>
</dbReference>
<evidence type="ECO:0000313" key="2">
    <source>
        <dbReference type="EMBL" id="EKC64810.1"/>
    </source>
</evidence>
<dbReference type="SUPFAM" id="SSF56801">
    <property type="entry name" value="Acetyl-CoA synthetase-like"/>
    <property type="match status" value="1"/>
</dbReference>
<gene>
    <name evidence="2" type="ORF">OBE_06751</name>
</gene>
<dbReference type="InterPro" id="IPR042099">
    <property type="entry name" value="ANL_N_sf"/>
</dbReference>
<dbReference type="GO" id="GO:0016405">
    <property type="term" value="F:CoA-ligase activity"/>
    <property type="evidence" value="ECO:0007669"/>
    <property type="project" value="TreeGrafter"/>
</dbReference>
<dbReference type="InterPro" id="IPR045851">
    <property type="entry name" value="AMP-bd_C_sf"/>
</dbReference>
<dbReference type="EMBL" id="AJWZ01004658">
    <property type="protein sequence ID" value="EKC64810.1"/>
    <property type="molecule type" value="Genomic_DNA"/>
</dbReference>
<dbReference type="AlphaFoldDB" id="K1TEB5"/>
<dbReference type="PANTHER" id="PTHR24096">
    <property type="entry name" value="LONG-CHAIN-FATTY-ACID--COA LIGASE"/>
    <property type="match status" value="1"/>
</dbReference>
<proteinExistence type="predicted"/>
<feature type="domain" description="AMP-dependent synthetase/ligase" evidence="1">
    <location>
        <begin position="43"/>
        <end position="463"/>
    </location>
</feature>
<name>K1TEB5_9ZZZZ</name>
<sequence>MKEELKTGYPHKDKMWLKYYDSEFLKRKNPSAGIYDYMKEKTKNIQDYTALSYFGKKVLYGELYENIDFASKALTSLGIKKNDRIMYLMPNIPETAYLMYGTTQIGAVADYVDPRPDSVDLKISAKKILDLFVEEKSNYIIALDQCYLAMIKPIEKELKELGIENIVVVSASDSMDLKATANYMLETANFEGLKGLRNKLANMKKMDELIKEARKDSIIKVIDYRNLVRDSRYVKFEKMGYEPNKLDLIVHTSGTSSPKPKAIPLTNDNLNSYVHQTFGANMVMNEGDKALHMLPYFAAYGVVDVTHAGLCHGNNLIQIPEFSPVNLGKLIKKYKPQTIIGTPTWFLNLMKDKNIKNVDLEFLKMITYGGDTMEYQDEIAVNEFLKAHNCNSKITKGHGMSETCGCASFAIDDYNIPRTMGIPMPSMTYGIVDPETKKLIKFEDGQDEIEGELIISGPTVTSGVLDGKIIVPHYEYDDMDFILTRDIAKMSRDGIMEFLERKDRSFTRFDGFKVKPHELENMLKQDPRIKYCVVSPYFDKEKMGNMSMATIVLNSKEELCDSEKCEIVNDILNKYFIKNSNVSSRQIPTMFKFKDELPQTKMAKIDYNAIINEGITGDEVEVVLEETNISIGDIQILPPKNKKMIKKK</sequence>
<protein>
    <submittedName>
        <fullName evidence="2">Long-chain-fatty-acid--CoA ligase</fullName>
    </submittedName>
</protein>
<dbReference type="InterPro" id="IPR000873">
    <property type="entry name" value="AMP-dep_synth/lig_dom"/>
</dbReference>
<comment type="caution">
    <text evidence="2">The sequence shown here is derived from an EMBL/GenBank/DDBJ whole genome shotgun (WGS) entry which is preliminary data.</text>
</comment>
<dbReference type="Gene3D" id="3.40.50.12780">
    <property type="entry name" value="N-terminal domain of ligase-like"/>
    <property type="match status" value="1"/>
</dbReference>
<dbReference type="Pfam" id="PF00501">
    <property type="entry name" value="AMP-binding"/>
    <property type="match status" value="1"/>
</dbReference>
<dbReference type="Gene3D" id="3.30.300.30">
    <property type="match status" value="1"/>
</dbReference>
<keyword evidence="2" id="KW-0436">Ligase</keyword>